<evidence type="ECO:0000313" key="3">
    <source>
        <dbReference type="Proteomes" id="UP000815677"/>
    </source>
</evidence>
<dbReference type="EMBL" id="DF847307">
    <property type="protein sequence ID" value="GAT51676.1"/>
    <property type="molecule type" value="Genomic_DNA"/>
</dbReference>
<protein>
    <recommendedName>
        <fullName evidence="4">F-box domain-containing protein</fullName>
    </recommendedName>
</protein>
<feature type="region of interest" description="Disordered" evidence="1">
    <location>
        <begin position="1"/>
        <end position="23"/>
    </location>
</feature>
<name>A0ABQ0LKY5_MYCCL</name>
<dbReference type="Proteomes" id="UP000815677">
    <property type="component" value="Unassembled WGS sequence"/>
</dbReference>
<proteinExistence type="predicted"/>
<reference evidence="2" key="1">
    <citation type="submission" date="2014-09" db="EMBL/GenBank/DDBJ databases">
        <title>Genome sequence of the luminous mushroom Mycena chlorophos for searching fungal bioluminescence genes.</title>
        <authorList>
            <person name="Tanaka Y."/>
            <person name="Kasuga D."/>
            <person name="Oba Y."/>
            <person name="Hase S."/>
            <person name="Sato K."/>
            <person name="Oba Y."/>
            <person name="Sakakibara Y."/>
        </authorList>
    </citation>
    <scope>NUCLEOTIDE SEQUENCE</scope>
</reference>
<keyword evidence="3" id="KW-1185">Reference proteome</keyword>
<accession>A0ABQ0LKY5</accession>
<gene>
    <name evidence="2" type="ORF">MCHLO_08797</name>
</gene>
<organism evidence="2 3">
    <name type="scientific">Mycena chlorophos</name>
    <name type="common">Agaric fungus</name>
    <name type="synonym">Agaricus chlorophos</name>
    <dbReference type="NCBI Taxonomy" id="658473"/>
    <lineage>
        <taxon>Eukaryota</taxon>
        <taxon>Fungi</taxon>
        <taxon>Dikarya</taxon>
        <taxon>Basidiomycota</taxon>
        <taxon>Agaricomycotina</taxon>
        <taxon>Agaricomycetes</taxon>
        <taxon>Agaricomycetidae</taxon>
        <taxon>Agaricales</taxon>
        <taxon>Marasmiineae</taxon>
        <taxon>Mycenaceae</taxon>
        <taxon>Mycena</taxon>
    </lineage>
</organism>
<evidence type="ECO:0000313" key="2">
    <source>
        <dbReference type="EMBL" id="GAT51676.1"/>
    </source>
</evidence>
<evidence type="ECO:0008006" key="4">
    <source>
        <dbReference type="Google" id="ProtNLM"/>
    </source>
</evidence>
<evidence type="ECO:0000256" key="1">
    <source>
        <dbReference type="SAM" id="MobiDB-lite"/>
    </source>
</evidence>
<feature type="compositionally biased region" description="Polar residues" evidence="1">
    <location>
        <begin position="12"/>
        <end position="23"/>
    </location>
</feature>
<sequence length="380" mass="42381">MSSSKRAKLAQHTATDIHTTNKSGLPALPPELLLEIASLLRLNRPTEIPNEPVNFQVLSSAEREEIRALRAISQSCRRLRQTFLPIAWDHVVVDLPTAAGSSQPGRRRTRLAIECPAELAAFKSDAVAPLVSSFVVFVSNFCTGRLLRELIPSLSFLNNLHTLCVIRLPGLYSLSQLKASFKSSVATHRKFPSVHRLIVDPAALPLAWSCPNLRLLNVTDHFWYFDGMKDGPPLASMAQSTRNLRSFMCSLTPNVVEQLLALKLPPTLEELGVINIGPHSFQRVELRQIEQLAKIPSLRRLHFDTREPIPADPRVRTDGTMYLHEATKTAWTAMCAKPGVDAHSVYVTVRATGDEHSIGFYECRAEGWVKVAQLQETKYL</sequence>